<evidence type="ECO:0000313" key="1">
    <source>
        <dbReference type="EMBL" id="QDT34084.1"/>
    </source>
</evidence>
<sequence>MSATTENINSEPLPNLEPLRTQIADSGYELTLTDKSIRNVQSCGFRGGNLNLALVAVNMLIDEHPTTLRGWMYRVVSAGWLPSTDNKHYRRIGRIATRLREEGVVPFSWLVDGVRSTQKPSSWAGLDDYADVVAESYRKDFWAGMDDYIHVIVEKDAMAGVLSPITREYDVALSPIRGYSSLSFAHEIASTWNKVDKPIYCYFLGDFDPSGFDLERDIKDKLDRYTTGCEVHWIRLGVNVEDFEEFDLLPLKTKPGDKRAAAFIQEHGSQCAELDAIPSSAIRQRLRDAIESHIPHEEWEKLKEVERTEKETFKATLKKLGA</sequence>
<dbReference type="Proteomes" id="UP000315724">
    <property type="component" value="Chromosome"/>
</dbReference>
<reference evidence="1 2" key="1">
    <citation type="submission" date="2019-02" db="EMBL/GenBank/DDBJ databases">
        <title>Deep-cultivation of Planctomycetes and their phenomic and genomic characterization uncovers novel biology.</title>
        <authorList>
            <person name="Wiegand S."/>
            <person name="Jogler M."/>
            <person name="Boedeker C."/>
            <person name="Pinto D."/>
            <person name="Vollmers J."/>
            <person name="Rivas-Marin E."/>
            <person name="Kohn T."/>
            <person name="Peeters S.H."/>
            <person name="Heuer A."/>
            <person name="Rast P."/>
            <person name="Oberbeckmann S."/>
            <person name="Bunk B."/>
            <person name="Jeske O."/>
            <person name="Meyerdierks A."/>
            <person name="Storesund J.E."/>
            <person name="Kallscheuer N."/>
            <person name="Luecker S."/>
            <person name="Lage O.M."/>
            <person name="Pohl T."/>
            <person name="Merkel B.J."/>
            <person name="Hornburger P."/>
            <person name="Mueller R.-W."/>
            <person name="Bruemmer F."/>
            <person name="Labrenz M."/>
            <person name="Spormann A.M."/>
            <person name="Op den Camp H."/>
            <person name="Overmann J."/>
            <person name="Amann R."/>
            <person name="Jetten M.S.M."/>
            <person name="Mascher T."/>
            <person name="Medema M.H."/>
            <person name="Devos D.P."/>
            <person name="Kaster A.-K."/>
            <person name="Ovreas L."/>
            <person name="Rohde M."/>
            <person name="Galperin M.Y."/>
            <person name="Jogler C."/>
        </authorList>
    </citation>
    <scope>NUCLEOTIDE SEQUENCE [LARGE SCALE GENOMIC DNA]</scope>
    <source>
        <strain evidence="1 2">Mal48</strain>
    </source>
</reference>
<dbReference type="EMBL" id="CP036267">
    <property type="protein sequence ID" value="QDT34084.1"/>
    <property type="molecule type" value="Genomic_DNA"/>
</dbReference>
<organism evidence="1 2">
    <name type="scientific">Thalassoglobus polymorphus</name>
    <dbReference type="NCBI Taxonomy" id="2527994"/>
    <lineage>
        <taxon>Bacteria</taxon>
        <taxon>Pseudomonadati</taxon>
        <taxon>Planctomycetota</taxon>
        <taxon>Planctomycetia</taxon>
        <taxon>Planctomycetales</taxon>
        <taxon>Planctomycetaceae</taxon>
        <taxon>Thalassoglobus</taxon>
    </lineage>
</organism>
<evidence type="ECO:0000313" key="2">
    <source>
        <dbReference type="Proteomes" id="UP000315724"/>
    </source>
</evidence>
<keyword evidence="2" id="KW-1185">Reference proteome</keyword>
<proteinExistence type="predicted"/>
<accession>A0A517QR27</accession>
<dbReference type="OrthoDB" id="265583at2"/>
<dbReference type="RefSeq" id="WP_145201451.1">
    <property type="nucleotide sequence ID" value="NZ_CP036267.1"/>
</dbReference>
<dbReference type="KEGG" id="tpol:Mal48_33440"/>
<name>A0A517QR27_9PLAN</name>
<protein>
    <submittedName>
        <fullName evidence="1">Uncharacterized protein</fullName>
    </submittedName>
</protein>
<gene>
    <name evidence="1" type="ORF">Mal48_33440</name>
</gene>
<dbReference type="AlphaFoldDB" id="A0A517QR27"/>